<accession>A0A0E9PBX5</accession>
<name>A0A0E9PBX5_ANGAN</name>
<sequence>MLEKVVQVLQEQGLLMTGESLEDLRTLREELRSERQQEMSEFRQQWMTVLENMEHQRTQQHRNWKCGGIGRSAN</sequence>
<protein>
    <submittedName>
        <fullName evidence="1">Uncharacterized protein</fullName>
    </submittedName>
</protein>
<proteinExistence type="predicted"/>
<dbReference type="AlphaFoldDB" id="A0A0E9PBX5"/>
<reference evidence="1" key="2">
    <citation type="journal article" date="2015" name="Fish Shellfish Immunol.">
        <title>Early steps in the European eel (Anguilla anguilla)-Vibrio vulnificus interaction in the gills: Role of the RtxA13 toxin.</title>
        <authorList>
            <person name="Callol A."/>
            <person name="Pajuelo D."/>
            <person name="Ebbesson L."/>
            <person name="Teles M."/>
            <person name="MacKenzie S."/>
            <person name="Amaro C."/>
        </authorList>
    </citation>
    <scope>NUCLEOTIDE SEQUENCE</scope>
</reference>
<organism evidence="1">
    <name type="scientific">Anguilla anguilla</name>
    <name type="common">European freshwater eel</name>
    <name type="synonym">Muraena anguilla</name>
    <dbReference type="NCBI Taxonomy" id="7936"/>
    <lineage>
        <taxon>Eukaryota</taxon>
        <taxon>Metazoa</taxon>
        <taxon>Chordata</taxon>
        <taxon>Craniata</taxon>
        <taxon>Vertebrata</taxon>
        <taxon>Euteleostomi</taxon>
        <taxon>Actinopterygii</taxon>
        <taxon>Neopterygii</taxon>
        <taxon>Teleostei</taxon>
        <taxon>Anguilliformes</taxon>
        <taxon>Anguillidae</taxon>
        <taxon>Anguilla</taxon>
    </lineage>
</organism>
<reference evidence="1" key="1">
    <citation type="submission" date="2014-11" db="EMBL/GenBank/DDBJ databases">
        <authorList>
            <person name="Amaro Gonzalez C."/>
        </authorList>
    </citation>
    <scope>NUCLEOTIDE SEQUENCE</scope>
</reference>
<evidence type="ECO:0000313" key="1">
    <source>
        <dbReference type="EMBL" id="JAH02186.1"/>
    </source>
</evidence>
<dbReference type="EMBL" id="GBXM01106391">
    <property type="protein sequence ID" value="JAH02186.1"/>
    <property type="molecule type" value="Transcribed_RNA"/>
</dbReference>